<evidence type="ECO:0000256" key="1">
    <source>
        <dbReference type="ARBA" id="ARBA00023002"/>
    </source>
</evidence>
<dbReference type="PIRSF" id="PIRSF004633">
    <property type="entry name" value="UCP_PLP_oxd"/>
    <property type="match status" value="1"/>
</dbReference>
<proteinExistence type="predicted"/>
<comment type="caution">
    <text evidence="4">The sequence shown here is derived from an EMBL/GenBank/DDBJ whole genome shotgun (WGS) entry which is preliminary data.</text>
</comment>
<dbReference type="InterPro" id="IPR012349">
    <property type="entry name" value="Split_barrel_FMN-bd"/>
</dbReference>
<dbReference type="eggNOG" id="COG0748">
    <property type="taxonomic scope" value="Bacteria"/>
</dbReference>
<dbReference type="GO" id="GO:0005829">
    <property type="term" value="C:cytosol"/>
    <property type="evidence" value="ECO:0007669"/>
    <property type="project" value="TreeGrafter"/>
</dbReference>
<dbReference type="EMBL" id="BATM01000021">
    <property type="protein sequence ID" value="GAD79905.1"/>
    <property type="molecule type" value="Genomic_DNA"/>
</dbReference>
<evidence type="ECO:0000259" key="3">
    <source>
        <dbReference type="Pfam" id="PF01243"/>
    </source>
</evidence>
<dbReference type="NCBIfam" id="TIGR04110">
    <property type="entry name" value="heme_HutZ"/>
    <property type="match status" value="1"/>
</dbReference>
<protein>
    <recommendedName>
        <fullName evidence="3">Pyridoxamine 5'-phosphate oxidase N-terminal domain-containing protein</fullName>
    </recommendedName>
</protein>
<accession>U3B1Q8</accession>
<feature type="domain" description="Pyridoxamine 5'-phosphate oxidase N-terminal" evidence="3">
    <location>
        <begin position="24"/>
        <end position="155"/>
    </location>
</feature>
<evidence type="ECO:0000256" key="2">
    <source>
        <dbReference type="SAM" id="MobiDB-lite"/>
    </source>
</evidence>
<dbReference type="SUPFAM" id="SSF50475">
    <property type="entry name" value="FMN-binding split barrel"/>
    <property type="match status" value="1"/>
</dbReference>
<dbReference type="Gene3D" id="2.30.110.10">
    <property type="entry name" value="Electron Transport, Fmn-binding Protein, Chain A"/>
    <property type="match status" value="1"/>
</dbReference>
<dbReference type="OrthoDB" id="5345368at2"/>
<dbReference type="AlphaFoldDB" id="U3B1Q8"/>
<keyword evidence="5" id="KW-1185">Reference proteome</keyword>
<dbReference type="Pfam" id="PF01243">
    <property type="entry name" value="PNPOx_N"/>
    <property type="match status" value="1"/>
</dbReference>
<reference evidence="4 5" key="1">
    <citation type="submission" date="2013-09" db="EMBL/GenBank/DDBJ databases">
        <title>Whole genome shotgun sequence of Vibrio ezurae NBRC 102218.</title>
        <authorList>
            <person name="Yoshida I."/>
            <person name="Hosoyama A."/>
            <person name="Numata M."/>
            <person name="Hashimoto M."/>
            <person name="Hosoyama Y."/>
            <person name="Tsuchikane K."/>
            <person name="Noguchi M."/>
            <person name="Hirakata S."/>
            <person name="Ichikawa N."/>
            <person name="Ohji S."/>
            <person name="Yamazoe A."/>
            <person name="Fujita N."/>
        </authorList>
    </citation>
    <scope>NUCLEOTIDE SEQUENCE [LARGE SCALE GENOMIC DNA]</scope>
    <source>
        <strain evidence="4 5">NBRC 102218</strain>
    </source>
</reference>
<sequence>MSAQQHDEKSRAEIKQERLQGRLGPEVQEFRDACQSLQLATVTKEGLPHVSYTPFAFDNAGYYILVSDLAAHGKNLKSNKKVSIMMLEDESSANNIHARKRLTFDTTAEHLDKASEQGIEGVKALEKRFGEMAQNLAKLGDFHLYKLTPSSGRYVKGFGQAFNVSGNDLVDFLHLSEGHVKQEKEAIAELTSEQN</sequence>
<dbReference type="PANTHER" id="PTHR35176">
    <property type="entry name" value="HEME OXYGENASE HI_0854-RELATED"/>
    <property type="match status" value="1"/>
</dbReference>
<keyword evidence="1" id="KW-0560">Oxidoreductase</keyword>
<name>U3B1Q8_9VIBR</name>
<dbReference type="GO" id="GO:0070967">
    <property type="term" value="F:coenzyme F420 binding"/>
    <property type="evidence" value="ECO:0007669"/>
    <property type="project" value="TreeGrafter"/>
</dbReference>
<organism evidence="4 5">
    <name type="scientific">Vibrio ezurae NBRC 102218</name>
    <dbReference type="NCBI Taxonomy" id="1219080"/>
    <lineage>
        <taxon>Bacteria</taxon>
        <taxon>Pseudomonadati</taxon>
        <taxon>Pseudomonadota</taxon>
        <taxon>Gammaproteobacteria</taxon>
        <taxon>Vibrionales</taxon>
        <taxon>Vibrionaceae</taxon>
        <taxon>Vibrio</taxon>
    </lineage>
</organism>
<dbReference type="STRING" id="1219080.VEZ01S_21_00280"/>
<gene>
    <name evidence="4" type="ORF">VEZ01S_21_00280</name>
</gene>
<dbReference type="PANTHER" id="PTHR35176:SF6">
    <property type="entry name" value="HEME OXYGENASE HI_0854-RELATED"/>
    <property type="match status" value="1"/>
</dbReference>
<evidence type="ECO:0000313" key="4">
    <source>
        <dbReference type="EMBL" id="GAD79905.1"/>
    </source>
</evidence>
<dbReference type="InterPro" id="IPR011576">
    <property type="entry name" value="Pyridox_Oxase_N"/>
</dbReference>
<dbReference type="InterPro" id="IPR052019">
    <property type="entry name" value="F420H2_bilvrd_red/Heme_oxyg"/>
</dbReference>
<dbReference type="Proteomes" id="UP000016562">
    <property type="component" value="Unassembled WGS sequence"/>
</dbReference>
<dbReference type="InterPro" id="IPR014419">
    <property type="entry name" value="HutZ"/>
</dbReference>
<feature type="region of interest" description="Disordered" evidence="2">
    <location>
        <begin position="1"/>
        <end position="20"/>
    </location>
</feature>
<evidence type="ECO:0000313" key="5">
    <source>
        <dbReference type="Proteomes" id="UP000016562"/>
    </source>
</evidence>
<dbReference type="RefSeq" id="WP_021713613.1">
    <property type="nucleotide sequence ID" value="NZ_BATM01000021.1"/>
</dbReference>
<dbReference type="GO" id="GO:0016627">
    <property type="term" value="F:oxidoreductase activity, acting on the CH-CH group of donors"/>
    <property type="evidence" value="ECO:0007669"/>
    <property type="project" value="TreeGrafter"/>
</dbReference>